<gene>
    <name evidence="1" type="ORF">caldi_06010</name>
</gene>
<sequence>MARQDGIEQIFKDIYQTLGYTPTNNSIKPVHIVNGLCRACLGGYYDTRPLNRTAVWWVRKQKAGFDEERNPSNALLEEYSTLWPNVATSQQQARFEDFRRLLKATYGADGAVYEQGDQSSFTLANERAVTGDRSHNGVGRFLYRLLTAGRGAAGSPTVAWLLEVLQDNTDPWSTLAWPLLERSQWRPDSTSEEAVESLDSPIMRGLRAAFDRLAQFERRRRSKLSGLRRLGLLSSFATFLHLITRWVETAKSDEQAARPPILFDVSEGTLRSVAIASHASFRAAGQAVEQFLRYRVKVAFESEGSLPTSDDDARAFLTQLAGEEKNRERLLQRFIALRQSEGYSVADAVVRSVVDQGLESRTGSPMGFLKELGRRAGFVGPWGNRSERKRYQVTSDFLEVLVIATVDQGEPVEFPALLDQWRSQFGVVVGQEKDDDVIRRNNLLPYVFGLPTPVDEDELRQNVKLLKRHLEDIGYAHTYADGTTIVLVE</sequence>
<accession>A0AA35G6Z2</accession>
<name>A0AA35G6Z2_9FIRM</name>
<evidence type="ECO:0000313" key="1">
    <source>
        <dbReference type="EMBL" id="BDG59511.1"/>
    </source>
</evidence>
<dbReference type="AlphaFoldDB" id="A0AA35G6Z2"/>
<protein>
    <submittedName>
        <fullName evidence="1">Uncharacterized protein</fullName>
    </submittedName>
</protein>
<dbReference type="KEGG" id="cmic:caldi_06010"/>
<dbReference type="RefSeq" id="WP_264843634.1">
    <property type="nucleotide sequence ID" value="NZ_AP025628.1"/>
</dbReference>
<proteinExistence type="predicted"/>
<reference evidence="1" key="1">
    <citation type="submission" date="2022-03" db="EMBL/GenBank/DDBJ databases">
        <title>Complete genome sequence of Caldinitratiruptor microaerophilus.</title>
        <authorList>
            <person name="Mukaiyama R."/>
            <person name="Nishiyama T."/>
            <person name="Ueda K."/>
        </authorList>
    </citation>
    <scope>NUCLEOTIDE SEQUENCE</scope>
    <source>
        <strain evidence="1">JCM 16183</strain>
    </source>
</reference>
<keyword evidence="2" id="KW-1185">Reference proteome</keyword>
<organism evidence="1 2">
    <name type="scientific">Caldinitratiruptor microaerophilus</name>
    <dbReference type="NCBI Taxonomy" id="671077"/>
    <lineage>
        <taxon>Bacteria</taxon>
        <taxon>Bacillati</taxon>
        <taxon>Bacillota</taxon>
        <taxon>Clostridia</taxon>
        <taxon>Eubacteriales</taxon>
        <taxon>Symbiobacteriaceae</taxon>
        <taxon>Caldinitratiruptor</taxon>
    </lineage>
</organism>
<dbReference type="Proteomes" id="UP001163687">
    <property type="component" value="Chromosome"/>
</dbReference>
<evidence type="ECO:0000313" key="2">
    <source>
        <dbReference type="Proteomes" id="UP001163687"/>
    </source>
</evidence>
<dbReference type="EMBL" id="AP025628">
    <property type="protein sequence ID" value="BDG59511.1"/>
    <property type="molecule type" value="Genomic_DNA"/>
</dbReference>